<comment type="caution">
    <text evidence="2">The sequence shown here is derived from an EMBL/GenBank/DDBJ whole genome shotgun (WGS) entry which is preliminary data.</text>
</comment>
<evidence type="ECO:0000256" key="1">
    <source>
        <dbReference type="SAM" id="MobiDB-lite"/>
    </source>
</evidence>
<dbReference type="Proteomes" id="UP001432027">
    <property type="component" value="Unassembled WGS sequence"/>
</dbReference>
<gene>
    <name evidence="2" type="ORF">PENTCL1PPCAC_16925</name>
</gene>
<evidence type="ECO:0000313" key="3">
    <source>
        <dbReference type="Proteomes" id="UP001432027"/>
    </source>
</evidence>
<reference evidence="2" key="1">
    <citation type="submission" date="2023-10" db="EMBL/GenBank/DDBJ databases">
        <title>Genome assembly of Pristionchus species.</title>
        <authorList>
            <person name="Yoshida K."/>
            <person name="Sommer R.J."/>
        </authorList>
    </citation>
    <scope>NUCLEOTIDE SEQUENCE</scope>
    <source>
        <strain evidence="2">RS0144</strain>
    </source>
</reference>
<dbReference type="AlphaFoldDB" id="A0AAV5TL07"/>
<name>A0AAV5TL07_9BILA</name>
<organism evidence="2 3">
    <name type="scientific">Pristionchus entomophagus</name>
    <dbReference type="NCBI Taxonomy" id="358040"/>
    <lineage>
        <taxon>Eukaryota</taxon>
        <taxon>Metazoa</taxon>
        <taxon>Ecdysozoa</taxon>
        <taxon>Nematoda</taxon>
        <taxon>Chromadorea</taxon>
        <taxon>Rhabditida</taxon>
        <taxon>Rhabditina</taxon>
        <taxon>Diplogasteromorpha</taxon>
        <taxon>Diplogasteroidea</taxon>
        <taxon>Neodiplogasteridae</taxon>
        <taxon>Pristionchus</taxon>
    </lineage>
</organism>
<accession>A0AAV5TL07</accession>
<evidence type="ECO:0000313" key="2">
    <source>
        <dbReference type="EMBL" id="GMS94749.1"/>
    </source>
</evidence>
<feature type="non-terminal residue" evidence="2">
    <location>
        <position position="1"/>
    </location>
</feature>
<feature type="region of interest" description="Disordered" evidence="1">
    <location>
        <begin position="1"/>
        <end position="36"/>
    </location>
</feature>
<protein>
    <submittedName>
        <fullName evidence="2">Uncharacterized protein</fullName>
    </submittedName>
</protein>
<keyword evidence="3" id="KW-1185">Reference proteome</keyword>
<proteinExistence type="predicted"/>
<dbReference type="EMBL" id="BTSX01000004">
    <property type="protein sequence ID" value="GMS94749.1"/>
    <property type="molecule type" value="Genomic_DNA"/>
</dbReference>
<sequence>ELHNKLLGLRSSRDDSEVNRRGKSREEESGVTSLKSQRGKKGYLARRIFEIVCEVMASEGMEELFRRATAQGRDTTDSELADRMFNNIDTRFASATTRQEKVEVLSLVSDLGMTIDETIRCVPSATAHYINIAKKFNRGGMDFDIKYKRDRFDETKNARFVEFLYRSNALITLPWGDTLCTLSDGTKTPIASVARKFSFSRICRMYRKDLEMSKEMHLKLGRGSITRILKVLAKRKTERMTCVDEFSVDAYEGWKQLTAVVEELRGHGLIGNDEEKAMKRWIRISRAHLEGEYQSEVAESSKVAHHCSRFSLSDPTRKYYASQCAHEHHGKCTDCDQLYLLMANLSSLTDQLADAEAS</sequence>
<feature type="compositionally biased region" description="Basic and acidic residues" evidence="1">
    <location>
        <begin position="11"/>
        <end position="28"/>
    </location>
</feature>